<comment type="caution">
    <text evidence="1">The sequence shown here is derived from an EMBL/GenBank/DDBJ whole genome shotgun (WGS) entry which is preliminary data.</text>
</comment>
<proteinExistence type="predicted"/>
<accession>A0AAP0E7A3</accession>
<dbReference type="AlphaFoldDB" id="A0AAP0E7A3"/>
<organism evidence="1 2">
    <name type="scientific">Stephania japonica</name>
    <dbReference type="NCBI Taxonomy" id="461633"/>
    <lineage>
        <taxon>Eukaryota</taxon>
        <taxon>Viridiplantae</taxon>
        <taxon>Streptophyta</taxon>
        <taxon>Embryophyta</taxon>
        <taxon>Tracheophyta</taxon>
        <taxon>Spermatophyta</taxon>
        <taxon>Magnoliopsida</taxon>
        <taxon>Ranunculales</taxon>
        <taxon>Menispermaceae</taxon>
        <taxon>Menispermoideae</taxon>
        <taxon>Cissampelideae</taxon>
        <taxon>Stephania</taxon>
    </lineage>
</organism>
<name>A0AAP0E7A3_9MAGN</name>
<keyword evidence="2" id="KW-1185">Reference proteome</keyword>
<reference evidence="1 2" key="1">
    <citation type="submission" date="2024-01" db="EMBL/GenBank/DDBJ databases">
        <title>Genome assemblies of Stephania.</title>
        <authorList>
            <person name="Yang L."/>
        </authorList>
    </citation>
    <scope>NUCLEOTIDE SEQUENCE [LARGE SCALE GENOMIC DNA]</scope>
    <source>
        <strain evidence="1">QJT</strain>
        <tissue evidence="1">Leaf</tissue>
    </source>
</reference>
<dbReference type="EMBL" id="JBBNAE010000011">
    <property type="protein sequence ID" value="KAK9085652.1"/>
    <property type="molecule type" value="Genomic_DNA"/>
</dbReference>
<evidence type="ECO:0000313" key="2">
    <source>
        <dbReference type="Proteomes" id="UP001417504"/>
    </source>
</evidence>
<gene>
    <name evidence="1" type="ORF">Sjap_026063</name>
</gene>
<sequence>MKITQRFTKSPQIFHKFDPNQCKSSKPTSITPNSTKSVINLLKNLNLSTTHFNGNSTKMRVYYLRSTF</sequence>
<evidence type="ECO:0000313" key="1">
    <source>
        <dbReference type="EMBL" id="KAK9085652.1"/>
    </source>
</evidence>
<protein>
    <submittedName>
        <fullName evidence="1">Uncharacterized protein</fullName>
    </submittedName>
</protein>
<dbReference type="Proteomes" id="UP001417504">
    <property type="component" value="Unassembled WGS sequence"/>
</dbReference>